<name>A0A1R4H331_9GAMM</name>
<dbReference type="GO" id="GO:0071949">
    <property type="term" value="F:FAD binding"/>
    <property type="evidence" value="ECO:0007669"/>
    <property type="project" value="InterPro"/>
</dbReference>
<evidence type="ECO:0000313" key="4">
    <source>
        <dbReference type="Proteomes" id="UP000195667"/>
    </source>
</evidence>
<evidence type="ECO:0000259" key="2">
    <source>
        <dbReference type="Pfam" id="PF01494"/>
    </source>
</evidence>
<dbReference type="InterPro" id="IPR036188">
    <property type="entry name" value="FAD/NAD-bd_sf"/>
</dbReference>
<dbReference type="Proteomes" id="UP000195667">
    <property type="component" value="Unassembled WGS sequence"/>
</dbReference>
<keyword evidence="3" id="KW-0503">Monooxygenase</keyword>
<dbReference type="PANTHER" id="PTHR43476:SF5">
    <property type="entry name" value="FAD-DEPENDENT MONOOXYGENASE"/>
    <property type="match status" value="1"/>
</dbReference>
<dbReference type="GO" id="GO:0004497">
    <property type="term" value="F:monooxygenase activity"/>
    <property type="evidence" value="ECO:0007669"/>
    <property type="project" value="UniProtKB-KW"/>
</dbReference>
<sequence>MSSSAKSLTTQCCIVGGGPAGMMLGFLLARSGVKTIVVEKHNDFLRDFRGDTIHPSTLELMHELGILKAFLQQPHQRIAKAYVLINGQLFQGPDFSKLATHAKFIAMIPQWDFLNFIAQQAQQYPEFYLHMGAEATELIEENNTVKGVIVQTQQGKVRIFADLVVGADGRSSIVRSLSKMAILDYQSPIDVLWFRLNKPNTELPETLARIRNGHFMVTINRGAYYQTALLISKGQFDAIKTKGLTAFKDTLCHIEPTFTDVIQAIDSWEQVKLLSVQINRLQRWYRDGLLCIGDAAHAMSPIGGVGINLAIQDAVAAANILTEKLRGGHCHSDDLAKVQARREWPAKMTQRLQVMAHKRFFSDTENNQPLAVS</sequence>
<keyword evidence="4" id="KW-1185">Reference proteome</keyword>
<dbReference type="InterPro" id="IPR002938">
    <property type="entry name" value="FAD-bd"/>
</dbReference>
<dbReference type="EMBL" id="FUKI01000046">
    <property type="protein sequence ID" value="SJM90259.1"/>
    <property type="molecule type" value="Genomic_DNA"/>
</dbReference>
<evidence type="ECO:0000256" key="1">
    <source>
        <dbReference type="ARBA" id="ARBA00023002"/>
    </source>
</evidence>
<dbReference type="PANTHER" id="PTHR43476">
    <property type="entry name" value="3-(3-HYDROXY-PHENYL)PROPIONATE/3-HYDROXYCINNAMIC ACID HYDROXYLASE"/>
    <property type="match status" value="1"/>
</dbReference>
<dbReference type="RefSeq" id="WP_217884054.1">
    <property type="nucleotide sequence ID" value="NZ_FUKI01000046.1"/>
</dbReference>
<proteinExistence type="predicted"/>
<dbReference type="NCBIfam" id="NF004834">
    <property type="entry name" value="PRK06185.1-3"/>
    <property type="match status" value="1"/>
</dbReference>
<organism evidence="3 4">
    <name type="scientific">Crenothrix polyspora</name>
    <dbReference type="NCBI Taxonomy" id="360316"/>
    <lineage>
        <taxon>Bacteria</taxon>
        <taxon>Pseudomonadati</taxon>
        <taxon>Pseudomonadota</taxon>
        <taxon>Gammaproteobacteria</taxon>
        <taxon>Methylococcales</taxon>
        <taxon>Crenotrichaceae</taxon>
        <taxon>Crenothrix</taxon>
    </lineage>
</organism>
<dbReference type="Pfam" id="PF01494">
    <property type="entry name" value="FAD_binding_3"/>
    <property type="match status" value="1"/>
</dbReference>
<protein>
    <submittedName>
        <fullName evidence="3">Monooxygenase, FAD-dependent</fullName>
    </submittedName>
</protein>
<accession>A0A1R4H331</accession>
<dbReference type="PRINTS" id="PR00420">
    <property type="entry name" value="RNGMNOXGNASE"/>
</dbReference>
<keyword evidence="1" id="KW-0560">Oxidoreductase</keyword>
<dbReference type="Gene3D" id="3.50.50.60">
    <property type="entry name" value="FAD/NAD(P)-binding domain"/>
    <property type="match status" value="2"/>
</dbReference>
<dbReference type="AlphaFoldDB" id="A0A1R4H331"/>
<dbReference type="InterPro" id="IPR050631">
    <property type="entry name" value="PheA/TfdB_FAD_monoxygenase"/>
</dbReference>
<dbReference type="SUPFAM" id="SSF51905">
    <property type="entry name" value="FAD/NAD(P)-binding domain"/>
    <property type="match status" value="1"/>
</dbReference>
<feature type="domain" description="FAD-binding" evidence="2">
    <location>
        <begin position="10"/>
        <end position="328"/>
    </location>
</feature>
<reference evidence="4" key="1">
    <citation type="submission" date="2017-02" db="EMBL/GenBank/DDBJ databases">
        <authorList>
            <person name="Daims H."/>
        </authorList>
    </citation>
    <scope>NUCLEOTIDE SEQUENCE [LARGE SCALE GENOMIC DNA]</scope>
</reference>
<gene>
    <name evidence="3" type="ORF">CRENPOLYSF1_140017</name>
</gene>
<evidence type="ECO:0000313" key="3">
    <source>
        <dbReference type="EMBL" id="SJM90259.1"/>
    </source>
</evidence>